<dbReference type="KEGG" id="tps:THAPS_23428"/>
<dbReference type="PaxDb" id="35128-Thaps23428"/>
<feature type="region of interest" description="Disordered" evidence="1">
    <location>
        <begin position="313"/>
        <end position="362"/>
    </location>
</feature>
<gene>
    <name evidence="2" type="ORF">THAPS_23428</name>
</gene>
<sequence>MVLLVVSGKFPNPQPSTSLPLTTQKLHSFSLLQPYLHSAISAMMQRRAKHVVGPNGTTASNNDDDGGSAKHKTHPLLVPFAPRLPASIPPRSAAVSECSSRYCLPGVPAPLKFILLSFLGFAALMVMTAKDRHVHHHYKNHKEDSGIRGGMQKEMLHGVPHAPESLHKKIVREKYSQPQKSEGTDTINKAAERSASVEASERMLNQPSRFVDSEKKLKQQLLLLMEKQKAEKKSSASNPNDSVLGIKISNRYLGEDLLPYPESKGGEKEWEKLMQDRKKELSKVDAQEWKERMQQYSDMMEDIVQDTGVEDHSDESIHNSEEHMENNHVEDTTKEELSPPALAIPKHGTTKSKLWPTPAEKEGEDTTILLKPAFGTHRPASNAIFVFAEGYDLSIYLAFVESLVNTGYTGDVVLSISSEDKLKPDVKEYLLSKNARAGLNIVAYEVEWSCFKRSGQAASGSGEGMHHCQMNHAFGNASGEAIPDPREPRPVATARYELYWMWSLQYNSDSWLMLIDARDAWFQLDPFKGLTTSVSPGDDVLVAGELHLFGENADVVRIGTSNYNRNWLVTAYGKNVVEPYFEKPVICSGSTMGQQVAIETYLRAMVAEFDATNCKSKGCDQGFHNYLYYSGKLGHENDDVIVEGIAKVIVHDQGKGIINNLGALRDKPLSEWGLYDAKKEVVLQWDGSVSAVAHQYDRDKEVNAMVRGKKRLFEKQWKDFVAQS</sequence>
<dbReference type="RefSeq" id="XP_002295783.1">
    <property type="nucleotide sequence ID" value="XM_002295747.1"/>
</dbReference>
<dbReference type="eggNOG" id="ENOG502S6N3">
    <property type="taxonomic scope" value="Eukaryota"/>
</dbReference>
<dbReference type="Proteomes" id="UP000001449">
    <property type="component" value="Chromosome 7"/>
</dbReference>
<feature type="compositionally biased region" description="Polar residues" evidence="1">
    <location>
        <begin position="176"/>
        <end position="187"/>
    </location>
</feature>
<dbReference type="HOGENOM" id="CLU_382444_0_0_1"/>
<organism evidence="2 3">
    <name type="scientific">Thalassiosira pseudonana</name>
    <name type="common">Marine diatom</name>
    <name type="synonym">Cyclotella nana</name>
    <dbReference type="NCBI Taxonomy" id="35128"/>
    <lineage>
        <taxon>Eukaryota</taxon>
        <taxon>Sar</taxon>
        <taxon>Stramenopiles</taxon>
        <taxon>Ochrophyta</taxon>
        <taxon>Bacillariophyta</taxon>
        <taxon>Coscinodiscophyceae</taxon>
        <taxon>Thalassiosirophycidae</taxon>
        <taxon>Thalassiosirales</taxon>
        <taxon>Thalassiosiraceae</taxon>
        <taxon>Thalassiosira</taxon>
    </lineage>
</organism>
<dbReference type="EMBL" id="CP001160">
    <property type="protein sequence ID" value="ACI64500.1"/>
    <property type="molecule type" value="Genomic_DNA"/>
</dbReference>
<reference evidence="2 3" key="1">
    <citation type="journal article" date="2004" name="Science">
        <title>The genome of the diatom Thalassiosira pseudonana: ecology, evolution, and metabolism.</title>
        <authorList>
            <person name="Armbrust E.V."/>
            <person name="Berges J.A."/>
            <person name="Bowler C."/>
            <person name="Green B.R."/>
            <person name="Martinez D."/>
            <person name="Putnam N.H."/>
            <person name="Zhou S."/>
            <person name="Allen A.E."/>
            <person name="Apt K.E."/>
            <person name="Bechner M."/>
            <person name="Brzezinski M.A."/>
            <person name="Chaal B.K."/>
            <person name="Chiovitti A."/>
            <person name="Davis A.K."/>
            <person name="Demarest M.S."/>
            <person name="Detter J.C."/>
            <person name="Glavina T."/>
            <person name="Goodstein D."/>
            <person name="Hadi M.Z."/>
            <person name="Hellsten U."/>
            <person name="Hildebrand M."/>
            <person name="Jenkins B.D."/>
            <person name="Jurka J."/>
            <person name="Kapitonov V.V."/>
            <person name="Kroger N."/>
            <person name="Lau W.W."/>
            <person name="Lane T.W."/>
            <person name="Larimer F.W."/>
            <person name="Lippmeier J.C."/>
            <person name="Lucas S."/>
            <person name="Medina M."/>
            <person name="Montsant A."/>
            <person name="Obornik M."/>
            <person name="Parker M.S."/>
            <person name="Palenik B."/>
            <person name="Pazour G.J."/>
            <person name="Richardson P.M."/>
            <person name="Rynearson T.A."/>
            <person name="Saito M.A."/>
            <person name="Schwartz D.C."/>
            <person name="Thamatrakoln K."/>
            <person name="Valentin K."/>
            <person name="Vardi A."/>
            <person name="Wilkerson F.P."/>
            <person name="Rokhsar D.S."/>
        </authorList>
    </citation>
    <scope>NUCLEOTIDE SEQUENCE [LARGE SCALE GENOMIC DNA]</scope>
    <source>
        <strain evidence="2 3">CCMP1335</strain>
    </source>
</reference>
<evidence type="ECO:0000313" key="3">
    <source>
        <dbReference type="Proteomes" id="UP000001449"/>
    </source>
</evidence>
<evidence type="ECO:0000313" key="2">
    <source>
        <dbReference type="EMBL" id="ACI64500.1"/>
    </source>
</evidence>
<accession>B5YMP9</accession>
<evidence type="ECO:0000256" key="1">
    <source>
        <dbReference type="SAM" id="MobiDB-lite"/>
    </source>
</evidence>
<name>B5YMP9_THAPS</name>
<dbReference type="GeneID" id="7449014"/>
<proteinExistence type="predicted"/>
<keyword evidence="3" id="KW-1185">Reference proteome</keyword>
<feature type="region of interest" description="Disordered" evidence="1">
    <location>
        <begin position="175"/>
        <end position="201"/>
    </location>
</feature>
<dbReference type="AlphaFoldDB" id="B5YMP9"/>
<protein>
    <submittedName>
        <fullName evidence="2">Uncharacterized protein</fullName>
    </submittedName>
</protein>
<feature type="compositionally biased region" description="Basic and acidic residues" evidence="1">
    <location>
        <begin position="313"/>
        <end position="337"/>
    </location>
</feature>
<dbReference type="InParanoid" id="B5YMP9"/>
<reference evidence="2 3" key="2">
    <citation type="journal article" date="2008" name="Nature">
        <title>The Phaeodactylum genome reveals the evolutionary history of diatom genomes.</title>
        <authorList>
            <person name="Bowler C."/>
            <person name="Allen A.E."/>
            <person name="Badger J.H."/>
            <person name="Grimwood J."/>
            <person name="Jabbari K."/>
            <person name="Kuo A."/>
            <person name="Maheswari U."/>
            <person name="Martens C."/>
            <person name="Maumus F."/>
            <person name="Otillar R.P."/>
            <person name="Rayko E."/>
            <person name="Salamov A."/>
            <person name="Vandepoele K."/>
            <person name="Beszteri B."/>
            <person name="Gruber A."/>
            <person name="Heijde M."/>
            <person name="Katinka M."/>
            <person name="Mock T."/>
            <person name="Valentin K."/>
            <person name="Verret F."/>
            <person name="Berges J.A."/>
            <person name="Brownlee C."/>
            <person name="Cadoret J.P."/>
            <person name="Chiovitti A."/>
            <person name="Choi C.J."/>
            <person name="Coesel S."/>
            <person name="De Martino A."/>
            <person name="Detter J.C."/>
            <person name="Durkin C."/>
            <person name="Falciatore A."/>
            <person name="Fournet J."/>
            <person name="Haruta M."/>
            <person name="Huysman M.J."/>
            <person name="Jenkins B.D."/>
            <person name="Jiroutova K."/>
            <person name="Jorgensen R.E."/>
            <person name="Joubert Y."/>
            <person name="Kaplan A."/>
            <person name="Kroger N."/>
            <person name="Kroth P.G."/>
            <person name="La Roche J."/>
            <person name="Lindquist E."/>
            <person name="Lommer M."/>
            <person name="Martin-Jezequel V."/>
            <person name="Lopez P.J."/>
            <person name="Lucas S."/>
            <person name="Mangogna M."/>
            <person name="McGinnis K."/>
            <person name="Medlin L.K."/>
            <person name="Montsant A."/>
            <person name="Oudot-Le Secq M.P."/>
            <person name="Napoli C."/>
            <person name="Obornik M."/>
            <person name="Parker M.S."/>
            <person name="Petit J.L."/>
            <person name="Porcel B.M."/>
            <person name="Poulsen N."/>
            <person name="Robison M."/>
            <person name="Rychlewski L."/>
            <person name="Rynearson T.A."/>
            <person name="Schmutz J."/>
            <person name="Shapiro H."/>
            <person name="Siaut M."/>
            <person name="Stanley M."/>
            <person name="Sussman M.R."/>
            <person name="Taylor A.R."/>
            <person name="Vardi A."/>
            <person name="von Dassow P."/>
            <person name="Vyverman W."/>
            <person name="Willis A."/>
            <person name="Wyrwicz L.S."/>
            <person name="Rokhsar D.S."/>
            <person name="Weissenbach J."/>
            <person name="Armbrust E.V."/>
            <person name="Green B.R."/>
            <person name="Van de Peer Y."/>
            <person name="Grigoriev I.V."/>
        </authorList>
    </citation>
    <scope>NUCLEOTIDE SEQUENCE [LARGE SCALE GENOMIC DNA]</scope>
    <source>
        <strain evidence="2 3">CCMP1335</strain>
    </source>
</reference>